<dbReference type="GO" id="GO:0005524">
    <property type="term" value="F:ATP binding"/>
    <property type="evidence" value="ECO:0007669"/>
    <property type="project" value="UniProtKB-KW"/>
</dbReference>
<gene>
    <name evidence="8" type="ORF">S2091_4469</name>
</gene>
<organism evidence="8 9">
    <name type="scientific">Solimicrobium silvestre</name>
    <dbReference type="NCBI Taxonomy" id="2099400"/>
    <lineage>
        <taxon>Bacteria</taxon>
        <taxon>Pseudomonadati</taxon>
        <taxon>Pseudomonadota</taxon>
        <taxon>Betaproteobacteria</taxon>
        <taxon>Burkholderiales</taxon>
        <taxon>Oxalobacteraceae</taxon>
        <taxon>Solimicrobium</taxon>
    </lineage>
</organism>
<evidence type="ECO:0000313" key="9">
    <source>
        <dbReference type="Proteomes" id="UP000237839"/>
    </source>
</evidence>
<evidence type="ECO:0000256" key="6">
    <source>
        <dbReference type="ARBA" id="ARBA00047846"/>
    </source>
</evidence>
<accession>A0A2S9GSY6</accession>
<dbReference type="Pfam" id="PF02237">
    <property type="entry name" value="BPL_C"/>
    <property type="match status" value="1"/>
</dbReference>
<dbReference type="PROSITE" id="PS51733">
    <property type="entry name" value="BPL_LPL_CATALYTIC"/>
    <property type="match status" value="1"/>
</dbReference>
<dbReference type="Pfam" id="PF03099">
    <property type="entry name" value="BPL_LplA_LipB"/>
    <property type="match status" value="1"/>
</dbReference>
<protein>
    <recommendedName>
        <fullName evidence="5">biotin--[biotin carboxyl-carrier protein] ligase</fullName>
        <ecNumber evidence="5">6.3.4.15</ecNumber>
    </recommendedName>
</protein>
<keyword evidence="4" id="KW-0092">Biotin</keyword>
<sequence length="266" mass="28105">MRAMTTHTPSLVVEKIAAHCSALAQSVAIEVVAQTGSTNADLLARLPTFSSPLVLVAETQTAGRGRAGRSWLSAPGSSLTFSLAWPFSQSPQALLGLPLAVGVALADALGSLDVTVRLKWPNDILKDGKKLAGVLIETANHSNQTWAVIGVGLNLLMPEELEQQIGRPVADATWLAQMDRNQLLAILINHLVVCLQQFSNSGFSAFVPSWNAFHAYAGQHVSILDQGQITQQGVALGVDASGCLLLQDQRGVVCSIMAGDVSLRPI</sequence>
<dbReference type="CDD" id="cd16442">
    <property type="entry name" value="BPL"/>
    <property type="match status" value="1"/>
</dbReference>
<keyword evidence="3" id="KW-0067">ATP-binding</keyword>
<dbReference type="InterPro" id="IPR003142">
    <property type="entry name" value="BPL_C"/>
</dbReference>
<comment type="caution">
    <text evidence="8">The sequence shown here is derived from an EMBL/GenBank/DDBJ whole genome shotgun (WGS) entry which is preliminary data.</text>
</comment>
<evidence type="ECO:0000256" key="2">
    <source>
        <dbReference type="ARBA" id="ARBA00022741"/>
    </source>
</evidence>
<dbReference type="EMBL" id="PUGF01000035">
    <property type="protein sequence ID" value="PRC90806.1"/>
    <property type="molecule type" value="Genomic_DNA"/>
</dbReference>
<evidence type="ECO:0000256" key="4">
    <source>
        <dbReference type="ARBA" id="ARBA00023267"/>
    </source>
</evidence>
<comment type="catalytic activity">
    <reaction evidence="6">
        <text>biotin + L-lysyl-[protein] + ATP = N(6)-biotinyl-L-lysyl-[protein] + AMP + diphosphate + H(+)</text>
        <dbReference type="Rhea" id="RHEA:11756"/>
        <dbReference type="Rhea" id="RHEA-COMP:9752"/>
        <dbReference type="Rhea" id="RHEA-COMP:10505"/>
        <dbReference type="ChEBI" id="CHEBI:15378"/>
        <dbReference type="ChEBI" id="CHEBI:29969"/>
        <dbReference type="ChEBI" id="CHEBI:30616"/>
        <dbReference type="ChEBI" id="CHEBI:33019"/>
        <dbReference type="ChEBI" id="CHEBI:57586"/>
        <dbReference type="ChEBI" id="CHEBI:83144"/>
        <dbReference type="ChEBI" id="CHEBI:456215"/>
        <dbReference type="EC" id="6.3.4.15"/>
    </reaction>
</comment>
<dbReference type="Proteomes" id="UP000237839">
    <property type="component" value="Unassembled WGS sequence"/>
</dbReference>
<evidence type="ECO:0000256" key="1">
    <source>
        <dbReference type="ARBA" id="ARBA00022598"/>
    </source>
</evidence>
<evidence type="ECO:0000256" key="5">
    <source>
        <dbReference type="ARBA" id="ARBA00024227"/>
    </source>
</evidence>
<dbReference type="PANTHER" id="PTHR12835:SF5">
    <property type="entry name" value="BIOTIN--PROTEIN LIGASE"/>
    <property type="match status" value="1"/>
</dbReference>
<dbReference type="Gene3D" id="3.30.930.10">
    <property type="entry name" value="Bira Bifunctional Protein, Domain 2"/>
    <property type="match status" value="1"/>
</dbReference>
<dbReference type="InterPro" id="IPR004408">
    <property type="entry name" value="Biotin_CoA_COase_ligase"/>
</dbReference>
<dbReference type="GO" id="GO:0004077">
    <property type="term" value="F:biotin--[biotin carboxyl-carrier protein] ligase activity"/>
    <property type="evidence" value="ECO:0007669"/>
    <property type="project" value="UniProtKB-EC"/>
</dbReference>
<dbReference type="InterPro" id="IPR045864">
    <property type="entry name" value="aa-tRNA-synth_II/BPL/LPL"/>
</dbReference>
<dbReference type="Gene3D" id="2.30.30.100">
    <property type="match status" value="1"/>
</dbReference>
<keyword evidence="9" id="KW-1185">Reference proteome</keyword>
<evidence type="ECO:0000256" key="3">
    <source>
        <dbReference type="ARBA" id="ARBA00022840"/>
    </source>
</evidence>
<dbReference type="PANTHER" id="PTHR12835">
    <property type="entry name" value="BIOTIN PROTEIN LIGASE"/>
    <property type="match status" value="1"/>
</dbReference>
<name>A0A2S9GSY6_9BURK</name>
<dbReference type="InterPro" id="IPR004143">
    <property type="entry name" value="BPL_LPL_catalytic"/>
</dbReference>
<reference evidence="8 9" key="1">
    <citation type="submission" date="2018-02" db="EMBL/GenBank/DDBJ databases">
        <title>Solimicrobium silvestre gen. nov., sp. nov., isolated from alpine forest soil.</title>
        <authorList>
            <person name="Margesin R."/>
            <person name="Albuquerque L."/>
            <person name="Zhang D.-C."/>
            <person name="Froufe H.J.C."/>
            <person name="Severino R."/>
            <person name="Roxo I."/>
            <person name="Egas C."/>
            <person name="Da Costa M.S."/>
        </authorList>
    </citation>
    <scope>NUCLEOTIDE SEQUENCE [LARGE SCALE GENOMIC DNA]</scope>
    <source>
        <strain evidence="8 9">S20-91</strain>
    </source>
</reference>
<keyword evidence="1 8" id="KW-0436">Ligase</keyword>
<feature type="domain" description="BPL/LPL catalytic" evidence="7">
    <location>
        <begin position="15"/>
        <end position="199"/>
    </location>
</feature>
<evidence type="ECO:0000259" key="7">
    <source>
        <dbReference type="PROSITE" id="PS51733"/>
    </source>
</evidence>
<proteinExistence type="predicted"/>
<dbReference type="SUPFAM" id="SSF50037">
    <property type="entry name" value="C-terminal domain of transcriptional repressors"/>
    <property type="match status" value="1"/>
</dbReference>
<dbReference type="EC" id="6.3.4.15" evidence="5"/>
<dbReference type="GO" id="GO:0005737">
    <property type="term" value="C:cytoplasm"/>
    <property type="evidence" value="ECO:0007669"/>
    <property type="project" value="TreeGrafter"/>
</dbReference>
<dbReference type="AlphaFoldDB" id="A0A2S9GSY6"/>
<evidence type="ECO:0000313" key="8">
    <source>
        <dbReference type="EMBL" id="PRC90806.1"/>
    </source>
</evidence>
<dbReference type="NCBIfam" id="TIGR00121">
    <property type="entry name" value="birA_ligase"/>
    <property type="match status" value="1"/>
</dbReference>
<dbReference type="InterPro" id="IPR008988">
    <property type="entry name" value="Transcriptional_repressor_C"/>
</dbReference>
<keyword evidence="2" id="KW-0547">Nucleotide-binding</keyword>
<dbReference type="SUPFAM" id="SSF55681">
    <property type="entry name" value="Class II aaRS and biotin synthetases"/>
    <property type="match status" value="1"/>
</dbReference>